<accession>A0A2T2P2A1</accession>
<evidence type="ECO:0000259" key="11">
    <source>
        <dbReference type="PROSITE" id="PS51212"/>
    </source>
</evidence>
<evidence type="ECO:0000313" key="13">
    <source>
        <dbReference type="Proteomes" id="UP000240883"/>
    </source>
</evidence>
<proteinExistence type="inferred from homology"/>
<evidence type="ECO:0000256" key="7">
    <source>
        <dbReference type="RuleBase" id="RU004241"/>
    </source>
</evidence>
<evidence type="ECO:0000256" key="1">
    <source>
        <dbReference type="ARBA" id="ARBA00004167"/>
    </source>
</evidence>
<feature type="signal peptide" evidence="9">
    <location>
        <begin position="1"/>
        <end position="22"/>
    </location>
</feature>
<keyword evidence="13" id="KW-1185">Reference proteome</keyword>
<evidence type="ECO:0000256" key="9">
    <source>
        <dbReference type="SAM" id="SignalP"/>
    </source>
</evidence>
<evidence type="ECO:0000256" key="6">
    <source>
        <dbReference type="ARBA" id="ARBA00023180"/>
    </source>
</evidence>
<dbReference type="Gene3D" id="1.10.520.10">
    <property type="match status" value="1"/>
</dbReference>
<dbReference type="Pfam" id="PF01822">
    <property type="entry name" value="WSC"/>
    <property type="match status" value="4"/>
</dbReference>
<dbReference type="InterPro" id="IPR010255">
    <property type="entry name" value="Haem_peroxidase_sf"/>
</dbReference>
<evidence type="ECO:0000256" key="3">
    <source>
        <dbReference type="ARBA" id="ARBA00022729"/>
    </source>
</evidence>
<evidence type="ECO:0000256" key="5">
    <source>
        <dbReference type="ARBA" id="ARBA00023136"/>
    </source>
</evidence>
<dbReference type="InterPro" id="IPR051836">
    <property type="entry name" value="Kremen_rcpt"/>
</dbReference>
<feature type="domain" description="WSC" evidence="11">
    <location>
        <begin position="638"/>
        <end position="729"/>
    </location>
</feature>
<comment type="similarity">
    <text evidence="7">Belongs to the peroxidase family.</text>
</comment>
<dbReference type="GO" id="GO:0006979">
    <property type="term" value="P:response to oxidative stress"/>
    <property type="evidence" value="ECO:0007669"/>
    <property type="project" value="InterPro"/>
</dbReference>
<dbReference type="PANTHER" id="PTHR24269">
    <property type="entry name" value="KREMEN PROTEIN"/>
    <property type="match status" value="1"/>
</dbReference>
<keyword evidence="2" id="KW-0812">Transmembrane</keyword>
<keyword evidence="4" id="KW-1133">Transmembrane helix</keyword>
<keyword evidence="3 9" id="KW-0732">Signal</keyword>
<keyword evidence="6" id="KW-0325">Glycoprotein</keyword>
<dbReference type="Pfam" id="PF00141">
    <property type="entry name" value="peroxidase"/>
    <property type="match status" value="1"/>
</dbReference>
<feature type="domain" description="WSC" evidence="11">
    <location>
        <begin position="850"/>
        <end position="941"/>
    </location>
</feature>
<keyword evidence="12" id="KW-0560">Oxidoreductase</keyword>
<evidence type="ECO:0000256" key="8">
    <source>
        <dbReference type="SAM" id="MobiDB-lite"/>
    </source>
</evidence>
<dbReference type="GO" id="GO:0005886">
    <property type="term" value="C:plasma membrane"/>
    <property type="evidence" value="ECO:0007669"/>
    <property type="project" value="TreeGrafter"/>
</dbReference>
<dbReference type="STRING" id="1448308.A0A2T2P2A1"/>
<reference evidence="12 13" key="1">
    <citation type="journal article" date="2018" name="Front. Microbiol.">
        <title>Genome-Wide Analysis of Corynespora cassiicola Leaf Fall Disease Putative Effectors.</title>
        <authorList>
            <person name="Lopez D."/>
            <person name="Ribeiro S."/>
            <person name="Label P."/>
            <person name="Fumanal B."/>
            <person name="Venisse J.S."/>
            <person name="Kohler A."/>
            <person name="de Oliveira R.R."/>
            <person name="Labutti K."/>
            <person name="Lipzen A."/>
            <person name="Lail K."/>
            <person name="Bauer D."/>
            <person name="Ohm R.A."/>
            <person name="Barry K.W."/>
            <person name="Spatafora J."/>
            <person name="Grigoriev I.V."/>
            <person name="Martin F.M."/>
            <person name="Pujade-Renaud V."/>
        </authorList>
    </citation>
    <scope>NUCLEOTIDE SEQUENCE [LARGE SCALE GENOMIC DNA]</scope>
    <source>
        <strain evidence="12 13">Philippines</strain>
    </source>
</reference>
<organism evidence="12 13">
    <name type="scientific">Corynespora cassiicola Philippines</name>
    <dbReference type="NCBI Taxonomy" id="1448308"/>
    <lineage>
        <taxon>Eukaryota</taxon>
        <taxon>Fungi</taxon>
        <taxon>Dikarya</taxon>
        <taxon>Ascomycota</taxon>
        <taxon>Pezizomycotina</taxon>
        <taxon>Dothideomycetes</taxon>
        <taxon>Pleosporomycetidae</taxon>
        <taxon>Pleosporales</taxon>
        <taxon>Corynesporascaceae</taxon>
        <taxon>Corynespora</taxon>
    </lineage>
</organism>
<dbReference type="SMART" id="SM00321">
    <property type="entry name" value="WSC"/>
    <property type="match status" value="4"/>
</dbReference>
<keyword evidence="5" id="KW-0472">Membrane</keyword>
<dbReference type="OrthoDB" id="5985073at2759"/>
<feature type="chain" id="PRO_5015580192" evidence="9">
    <location>
        <begin position="23"/>
        <end position="1046"/>
    </location>
</feature>
<dbReference type="PROSITE" id="PS51212">
    <property type="entry name" value="WSC"/>
    <property type="match status" value="4"/>
</dbReference>
<evidence type="ECO:0000259" key="10">
    <source>
        <dbReference type="PROSITE" id="PS50873"/>
    </source>
</evidence>
<evidence type="ECO:0000256" key="4">
    <source>
        <dbReference type="ARBA" id="ARBA00022989"/>
    </source>
</evidence>
<comment type="subcellular location">
    <subcellularLocation>
        <location evidence="1">Membrane</location>
        <topology evidence="1">Single-pass membrane protein</topology>
    </subcellularLocation>
</comment>
<dbReference type="GO" id="GO:0020037">
    <property type="term" value="F:heme binding"/>
    <property type="evidence" value="ECO:0007669"/>
    <property type="project" value="InterPro"/>
</dbReference>
<dbReference type="InterPro" id="IPR002016">
    <property type="entry name" value="Haem_peroxidase"/>
</dbReference>
<sequence length="1046" mass="109200">MGWTTPALAGLLLVCQQYRVAAQPTWPASTDDLEDILLLNSGYRARGFADGVTPCSKGLGPGRNTAAEWVRTAFHDMATANTYQGTGGLDGSIAFETSNGENVGAAFPSSLNTYAPFFSSRTSLADIIAAGVYTATRACGGPIVPVRGGRIDATTNGALGVPVPQNPIGTFRNQFLRTGYNSTEMIEFVACGHTLGGVHAADFPDVIDPGTHPDDFATLDTTVGTFDNKVVTEYLDGTTQNPLVVGKSVGTRRNSDFVVFSSGNATMRTLADAQNFANRCSIMFQRMIEVVPAGVTLTDVIVPYEVKPYDLQLTLLGGGTKLRFTGDIRIRTTQRSSIAAVQLAYKDRTGATVSTPINTDPTGTASGFDDTFAFFGFDTELPADTSISSFNVIIQLASGTTETQNNNGNGFKVDDTIIYQAPQSCLDGSGKLTAVAAVRGGATAPNLRVVVKNPRASPVVVPSLSTANVAMATQSAVGSYQLYSGSYTFSGSQAQSALFGVIVGSASDNFKNATVLPTSCQALGSSEPTPTSSTNYRFQGCYYDAGAPRALAAAATSAADLTIEKCAAFCSTYQYFGLEYSRECYCGNTLDATSTIRALSDCNMACAGNSAQTCGAGNRISLYSNTGYSAPSVTQVPGYNYSGCYSEGTTQRALMDDATASDTMSVQNCATFCDGSKYFGVEYGRECYCGETLSEGAVQQSESDCNMLCAGNSTQFCGAGSRLNLFEKLAASSSTPTPTPTPTPSSSVVSSSSSGFVTSTTVQQSSSTPGSSSSSSAPVSSSTSSSTPTPTPSSTSTPQPSSSSTSETPSPTPSPDVTSSSVASSSTPSPSSSTTSSTPTPTPTGPSFPGYNYTGCITDRVDSRSLTAKSQAVDTNSWATCAQFCDGYQYFGVEYGRECYCGDRLLSDPETRPDSECTMTCSGNSTQVCGDAGRLTVFKSLTVITPPGNPMITGYNYTGCYTDSVSARVLTDNFLFDGSAMTISKCAEFCNGSKYFGTEYGSECYCGAQFSAATQSVAQSDCSFVCSGDRTEFCGAGDRLTLYEKL</sequence>
<feature type="domain" description="Plant heme peroxidase family profile" evidence="10">
    <location>
        <begin position="123"/>
        <end position="237"/>
    </location>
</feature>
<gene>
    <name evidence="12" type="ORF">BS50DRAFT_235952</name>
</gene>
<dbReference type="EMBL" id="KZ678130">
    <property type="protein sequence ID" value="PSN71804.1"/>
    <property type="molecule type" value="Genomic_DNA"/>
</dbReference>
<dbReference type="PANTHER" id="PTHR24269:SF16">
    <property type="entry name" value="PROTEIN SLG1"/>
    <property type="match status" value="1"/>
</dbReference>
<dbReference type="PROSITE" id="PS50873">
    <property type="entry name" value="PEROXIDASE_4"/>
    <property type="match status" value="1"/>
</dbReference>
<dbReference type="GO" id="GO:0004601">
    <property type="term" value="F:peroxidase activity"/>
    <property type="evidence" value="ECO:0007669"/>
    <property type="project" value="UniProtKB-KW"/>
</dbReference>
<protein>
    <submittedName>
        <fullName evidence="12">Heme peroxidase</fullName>
    </submittedName>
</protein>
<feature type="region of interest" description="Disordered" evidence="8">
    <location>
        <begin position="731"/>
        <end position="851"/>
    </location>
</feature>
<feature type="domain" description="WSC" evidence="11">
    <location>
        <begin position="535"/>
        <end position="626"/>
    </location>
</feature>
<dbReference type="Proteomes" id="UP000240883">
    <property type="component" value="Unassembled WGS sequence"/>
</dbReference>
<evidence type="ECO:0000313" key="12">
    <source>
        <dbReference type="EMBL" id="PSN71804.1"/>
    </source>
</evidence>
<feature type="compositionally biased region" description="Low complexity" evidence="8">
    <location>
        <begin position="744"/>
        <end position="839"/>
    </location>
</feature>
<dbReference type="SUPFAM" id="SSF48113">
    <property type="entry name" value="Heme-dependent peroxidases"/>
    <property type="match status" value="1"/>
</dbReference>
<dbReference type="AlphaFoldDB" id="A0A2T2P2A1"/>
<dbReference type="InterPro" id="IPR002889">
    <property type="entry name" value="WSC_carb-bd"/>
</dbReference>
<evidence type="ECO:0000256" key="2">
    <source>
        <dbReference type="ARBA" id="ARBA00022692"/>
    </source>
</evidence>
<feature type="domain" description="WSC" evidence="11">
    <location>
        <begin position="954"/>
        <end position="1046"/>
    </location>
</feature>
<keyword evidence="12" id="KW-0575">Peroxidase</keyword>
<name>A0A2T2P2A1_CORCC</name>